<dbReference type="AlphaFoldDB" id="A0AAD9DBM8"/>
<proteinExistence type="predicted"/>
<protein>
    <submittedName>
        <fullName evidence="4">NAD(P)/FAD-dependent oxidoreductase</fullName>
        <ecNumber evidence="4">1.-.-.-</ecNumber>
    </submittedName>
</protein>
<keyword evidence="2" id="KW-0503">Monooxygenase</keyword>
<sequence length="415" mass="45202">MRPSWPSSSSLSLTSNDDDEVHITIVERRSDLESRGATFGLQINGQKALNEIAGVVGDGQSSAMLEKLKSAGLLIPSSKGYMLPWWSVHDVLLEEVKTREDKIKIHLGVSIDTVSEKDDGSYVATFKDDNLQIDADLIIGADGVHSHVRREILSLPKPTPSGAYVWRGSVDTNAGSNDKLKQMQEYPMGKIIKFGEGMNLAYFNFHPKVVGQTAWVITARANMLPDNVTIDCGTTTPIDLIKAYMDSADGNGDEELKENCELAMLVFGNTHQPSDLTWSSEMGVVDLNQEDIGWGGKGRITLIGDAAHAVRPASGLGGSLAFEDAALLARYIARSNTSSATSIEEQLRAFEKIRLPRCKSISNDQTIRAELSYKVGFGGVPSWDPAYKEWVQEGIDSTPEPPVSEMDVLADLLSD</sequence>
<organism evidence="4 5">
    <name type="scientific">Skeletonema marinoi</name>
    <dbReference type="NCBI Taxonomy" id="267567"/>
    <lineage>
        <taxon>Eukaryota</taxon>
        <taxon>Sar</taxon>
        <taxon>Stramenopiles</taxon>
        <taxon>Ochrophyta</taxon>
        <taxon>Bacillariophyta</taxon>
        <taxon>Coscinodiscophyceae</taxon>
        <taxon>Thalassiosirophycidae</taxon>
        <taxon>Thalassiosirales</taxon>
        <taxon>Skeletonemataceae</taxon>
        <taxon>Skeletonema</taxon>
        <taxon>Skeletonema marinoi-dohrnii complex</taxon>
    </lineage>
</organism>
<dbReference type="Pfam" id="PF01494">
    <property type="entry name" value="FAD_binding_3"/>
    <property type="match status" value="1"/>
</dbReference>
<dbReference type="GO" id="GO:0071949">
    <property type="term" value="F:FAD binding"/>
    <property type="evidence" value="ECO:0007669"/>
    <property type="project" value="InterPro"/>
</dbReference>
<dbReference type="EMBL" id="JATAAI010000017">
    <property type="protein sequence ID" value="KAK1739860.1"/>
    <property type="molecule type" value="Genomic_DNA"/>
</dbReference>
<evidence type="ECO:0000256" key="2">
    <source>
        <dbReference type="ARBA" id="ARBA00023033"/>
    </source>
</evidence>
<dbReference type="PANTHER" id="PTHR13789:SF309">
    <property type="entry name" value="PUTATIVE (AFU_ORTHOLOGUE AFUA_6G14510)-RELATED"/>
    <property type="match status" value="1"/>
</dbReference>
<dbReference type="PANTHER" id="PTHR13789">
    <property type="entry name" value="MONOOXYGENASE"/>
    <property type="match status" value="1"/>
</dbReference>
<dbReference type="Gene3D" id="3.50.50.60">
    <property type="entry name" value="FAD/NAD(P)-binding domain"/>
    <property type="match status" value="1"/>
</dbReference>
<evidence type="ECO:0000313" key="4">
    <source>
        <dbReference type="EMBL" id="KAK1739860.1"/>
    </source>
</evidence>
<evidence type="ECO:0000313" key="5">
    <source>
        <dbReference type="Proteomes" id="UP001224775"/>
    </source>
</evidence>
<dbReference type="InterPro" id="IPR002938">
    <property type="entry name" value="FAD-bd"/>
</dbReference>
<dbReference type="EC" id="1.-.-.-" evidence="4"/>
<dbReference type="SUPFAM" id="SSF51905">
    <property type="entry name" value="FAD/NAD(P)-binding domain"/>
    <property type="match status" value="1"/>
</dbReference>
<keyword evidence="1 4" id="KW-0560">Oxidoreductase</keyword>
<dbReference type="InterPro" id="IPR050493">
    <property type="entry name" value="FAD-dep_Monooxygenase_BioMet"/>
</dbReference>
<keyword evidence="5" id="KW-1185">Reference proteome</keyword>
<reference evidence="4" key="1">
    <citation type="submission" date="2023-06" db="EMBL/GenBank/DDBJ databases">
        <title>Survivors Of The Sea: Transcriptome response of Skeletonema marinoi to long-term dormancy.</title>
        <authorList>
            <person name="Pinder M.I.M."/>
            <person name="Kourtchenko O."/>
            <person name="Robertson E.K."/>
            <person name="Larsson T."/>
            <person name="Maumus F."/>
            <person name="Osuna-Cruz C.M."/>
            <person name="Vancaester E."/>
            <person name="Stenow R."/>
            <person name="Vandepoele K."/>
            <person name="Ploug H."/>
            <person name="Bruchert V."/>
            <person name="Godhe A."/>
            <person name="Topel M."/>
        </authorList>
    </citation>
    <scope>NUCLEOTIDE SEQUENCE</scope>
    <source>
        <strain evidence="4">R05AC</strain>
    </source>
</reference>
<comment type="caution">
    <text evidence="4">The sequence shown here is derived from an EMBL/GenBank/DDBJ whole genome shotgun (WGS) entry which is preliminary data.</text>
</comment>
<dbReference type="Proteomes" id="UP001224775">
    <property type="component" value="Unassembled WGS sequence"/>
</dbReference>
<name>A0AAD9DBM8_9STRA</name>
<accession>A0AAD9DBM8</accession>
<gene>
    <name evidence="4" type="ORF">QTG54_009619</name>
</gene>
<evidence type="ECO:0000256" key="1">
    <source>
        <dbReference type="ARBA" id="ARBA00023002"/>
    </source>
</evidence>
<dbReference type="PRINTS" id="PR00420">
    <property type="entry name" value="RNGMNOXGNASE"/>
</dbReference>
<evidence type="ECO:0000259" key="3">
    <source>
        <dbReference type="Pfam" id="PF01494"/>
    </source>
</evidence>
<feature type="domain" description="FAD-binding" evidence="3">
    <location>
        <begin position="79"/>
        <end position="359"/>
    </location>
</feature>
<dbReference type="InterPro" id="IPR036188">
    <property type="entry name" value="FAD/NAD-bd_sf"/>
</dbReference>
<dbReference type="GO" id="GO:0004497">
    <property type="term" value="F:monooxygenase activity"/>
    <property type="evidence" value="ECO:0007669"/>
    <property type="project" value="UniProtKB-KW"/>
</dbReference>